<reference evidence="1" key="1">
    <citation type="submission" date="2016-08" db="EMBL/GenBank/DDBJ databases">
        <authorList>
            <person name="Ngugi D.K."/>
            <person name="Miyake S."/>
            <person name="Stingl U."/>
        </authorList>
    </citation>
    <scope>NUCLEOTIDE SEQUENCE</scope>
    <source>
        <strain evidence="1">SCG-B11WGA-EpuloA1</strain>
    </source>
</reference>
<keyword evidence="2" id="KW-1185">Reference proteome</keyword>
<protein>
    <submittedName>
        <fullName evidence="1">Peptide ABC transporter permease</fullName>
    </submittedName>
</protein>
<name>A0ACC8XDU0_9FIRM</name>
<gene>
    <name evidence="1" type="ORF">AN396_04760</name>
</gene>
<evidence type="ECO:0000313" key="2">
    <source>
        <dbReference type="Proteomes" id="UP000188605"/>
    </source>
</evidence>
<comment type="caution">
    <text evidence="1">The sequence shown here is derived from an EMBL/GenBank/DDBJ whole genome shotgun (WGS) entry which is preliminary data.</text>
</comment>
<dbReference type="Proteomes" id="UP000188605">
    <property type="component" value="Unassembled WGS sequence"/>
</dbReference>
<sequence length="314" mass="34014">MSSSTIKYLGKRILISAVTLLVIVAVLFLMLKLMPGTPFNDEKLTETQKIALYEKYGLDQPIIVQFVTYIKNMMVGDFGISFGISRNQPVANLILPRIPISFGIGIAAVILGTIIGVTLGIYAAKHKNTKADTIATLFSVLGVSVPSFVVALLLLLLFGVQIPIFPVLFDTDNLLMSSILPVIALSFGVIANVGRFTRSEMIAVLSSDYVALAEAKGLDNKKVIRRHAIRNTLISVITILGPILVNLMTGSMVLEQIFSIPGLGSLLVKGITVNDHNVVLAVSFLYSLLYVGLMLIIDILYGIIDPRIRLGKGE</sequence>
<proteinExistence type="predicted"/>
<evidence type="ECO:0000313" key="1">
    <source>
        <dbReference type="EMBL" id="ONI41065.1"/>
    </source>
</evidence>
<dbReference type="EMBL" id="LJDB01000043">
    <property type="protein sequence ID" value="ONI41065.1"/>
    <property type="molecule type" value="Genomic_DNA"/>
</dbReference>
<organism evidence="1 2">
    <name type="scientific">Candidatus Epulonipiscium fishelsonii</name>
    <dbReference type="NCBI Taxonomy" id="77094"/>
    <lineage>
        <taxon>Bacteria</taxon>
        <taxon>Bacillati</taxon>
        <taxon>Bacillota</taxon>
        <taxon>Clostridia</taxon>
        <taxon>Lachnospirales</taxon>
        <taxon>Lachnospiraceae</taxon>
        <taxon>Candidatus Epulonipiscium</taxon>
    </lineage>
</organism>
<accession>A0ACC8XDU0</accession>